<sequence>MDNMTPMHYAVSRSSKDLAQCLLDAEVYVDVSVKRRAWQRLDQVTDGSQDAPVQDESQRGLTALHYSALIGCPQMTEFLLQQEANPNAASEFGETPLHLAVKRDLAGARWPAFSDRWNDSTYRVEYILQLIGYDPEDEDDREYCRTRNIIEEHRADVLSLLLGDTRTDVNARDDDGAAALHSVRYGSSTSSDIVKKLIRGGAETSARNNLGQTPLHLACLEGDAPSIINFLGLWRGYWRN</sequence>
<feature type="repeat" description="ANK" evidence="3">
    <location>
        <begin position="210"/>
        <end position="231"/>
    </location>
</feature>
<evidence type="ECO:0000313" key="5">
    <source>
        <dbReference type="Proteomes" id="UP000237441"/>
    </source>
</evidence>
<dbReference type="EMBL" id="JRHA01000007">
    <property type="protein sequence ID" value="PQK16861.1"/>
    <property type="molecule type" value="Genomic_DNA"/>
</dbReference>
<keyword evidence="2 3" id="KW-0040">ANK repeat</keyword>
<dbReference type="SMART" id="SM00248">
    <property type="entry name" value="ANK"/>
    <property type="match status" value="4"/>
</dbReference>
<dbReference type="Pfam" id="PF00023">
    <property type="entry name" value="Ank"/>
    <property type="match status" value="1"/>
</dbReference>
<dbReference type="Gene3D" id="1.25.40.20">
    <property type="entry name" value="Ankyrin repeat-containing domain"/>
    <property type="match status" value="2"/>
</dbReference>
<dbReference type="InterPro" id="IPR036770">
    <property type="entry name" value="Ankyrin_rpt-contain_sf"/>
</dbReference>
<proteinExistence type="predicted"/>
<accession>A0A2S7YKZ5</accession>
<dbReference type="PANTHER" id="PTHR24198:SF165">
    <property type="entry name" value="ANKYRIN REPEAT-CONTAINING PROTEIN-RELATED"/>
    <property type="match status" value="1"/>
</dbReference>
<evidence type="ECO:0000256" key="1">
    <source>
        <dbReference type="ARBA" id="ARBA00022737"/>
    </source>
</evidence>
<dbReference type="OrthoDB" id="4870106at2759"/>
<protein>
    <submittedName>
        <fullName evidence="4">Uncharacterized protein</fullName>
    </submittedName>
</protein>
<organism evidence="4 5">
    <name type="scientific">Beauveria bassiana</name>
    <name type="common">White muscardine disease fungus</name>
    <name type="synonym">Tritirachium shiotae</name>
    <dbReference type="NCBI Taxonomy" id="176275"/>
    <lineage>
        <taxon>Eukaryota</taxon>
        <taxon>Fungi</taxon>
        <taxon>Dikarya</taxon>
        <taxon>Ascomycota</taxon>
        <taxon>Pezizomycotina</taxon>
        <taxon>Sordariomycetes</taxon>
        <taxon>Hypocreomycetidae</taxon>
        <taxon>Hypocreales</taxon>
        <taxon>Cordycipitaceae</taxon>
        <taxon>Beauveria</taxon>
    </lineage>
</organism>
<evidence type="ECO:0000256" key="3">
    <source>
        <dbReference type="PROSITE-ProRule" id="PRU00023"/>
    </source>
</evidence>
<dbReference type="PANTHER" id="PTHR24198">
    <property type="entry name" value="ANKYRIN REPEAT AND PROTEIN KINASE DOMAIN-CONTAINING PROTEIN"/>
    <property type="match status" value="1"/>
</dbReference>
<dbReference type="Proteomes" id="UP000237441">
    <property type="component" value="Unassembled WGS sequence"/>
</dbReference>
<dbReference type="InterPro" id="IPR002110">
    <property type="entry name" value="Ankyrin_rpt"/>
</dbReference>
<dbReference type="GO" id="GO:0005737">
    <property type="term" value="C:cytoplasm"/>
    <property type="evidence" value="ECO:0007669"/>
    <property type="project" value="TreeGrafter"/>
</dbReference>
<dbReference type="Pfam" id="PF12796">
    <property type="entry name" value="Ank_2"/>
    <property type="match status" value="2"/>
</dbReference>
<keyword evidence="1" id="KW-0677">Repeat</keyword>
<dbReference type="PROSITE" id="PS50297">
    <property type="entry name" value="ANK_REP_REGION"/>
    <property type="match status" value="2"/>
</dbReference>
<evidence type="ECO:0000313" key="4">
    <source>
        <dbReference type="EMBL" id="PQK16861.1"/>
    </source>
</evidence>
<gene>
    <name evidence="4" type="ORF">BB8028_0007g00620</name>
</gene>
<reference evidence="4 5" key="1">
    <citation type="submission" date="2016-07" db="EMBL/GenBank/DDBJ databases">
        <title>Comparative genomics of the entomopathogenic fungus Beauveria bassiana.</title>
        <authorList>
            <person name="Valero Jimenez C.A."/>
            <person name="Zwaan B.J."/>
            <person name="Van Kan J.A."/>
            <person name="Takken W."/>
            <person name="Debets A.J."/>
            <person name="Schoustra S.E."/>
            <person name="Koenraadt C.J."/>
        </authorList>
    </citation>
    <scope>NUCLEOTIDE SEQUENCE [LARGE SCALE GENOMIC DNA]</scope>
    <source>
        <strain evidence="4 5">ARSEF 8028</strain>
    </source>
</reference>
<evidence type="ECO:0000256" key="2">
    <source>
        <dbReference type="ARBA" id="ARBA00023043"/>
    </source>
</evidence>
<dbReference type="SUPFAM" id="SSF48403">
    <property type="entry name" value="Ankyrin repeat"/>
    <property type="match status" value="1"/>
</dbReference>
<feature type="repeat" description="ANK" evidence="3">
    <location>
        <begin position="59"/>
        <end position="91"/>
    </location>
</feature>
<comment type="caution">
    <text evidence="4">The sequence shown here is derived from an EMBL/GenBank/DDBJ whole genome shotgun (WGS) entry which is preliminary data.</text>
</comment>
<name>A0A2S7YKZ5_BEABA</name>
<feature type="repeat" description="ANK" evidence="3">
    <location>
        <begin position="175"/>
        <end position="209"/>
    </location>
</feature>
<dbReference type="AlphaFoldDB" id="A0A2S7YKZ5"/>
<dbReference type="PROSITE" id="PS50088">
    <property type="entry name" value="ANK_REPEAT"/>
    <property type="match status" value="3"/>
</dbReference>